<sequence>MATELKHFNAGPPVVIFRPLIGESGIVPLLEQWLGNLLVRQFEGHNSKGVAKTVTKQCIESHCGGQHDTLDNAGRPTFLGRSPVYPWSSRVYDNPYECLSRIKRLLLTQRAFKETGIESFDTHDKLIPCHDIEPVEKPTDAYLDQHLSFEADKRGLSSPWPSKVYEKIDLALLQRLRLSLDRNLADYIAAKNAVWTYKDMARTNAYGLIGGLRFSASFSSTTVSPRISSSSVSGYRDSATEVPHPEVSLPQPTSTPRTIHPQDQFDSDPPYSFVIETSRERRHGLLPSVRSRDELILYRYRAVLVVRWNITRPTLVTDVKDFSDGTTSNKYWTDIQRRWGGFDSHDIERYTRAKFLDYTPDSMGIYPSPTGVMIGMDLAYNLRSVCGNWTPGMKSLIQQAMAKITKADPACHVERIRKGFVDDTNFYWVTCCVIAGGVAEVAIKVASGSGGVSLQDEKWDERERRRDEKKTREKTTGKISSGQSIW</sequence>
<gene>
    <name evidence="1" type="ORF">BDM02DRAFT_3271917</name>
</gene>
<dbReference type="EMBL" id="MU118102">
    <property type="protein sequence ID" value="KAF9645143.1"/>
    <property type="molecule type" value="Genomic_DNA"/>
</dbReference>
<reference evidence="1" key="2">
    <citation type="journal article" date="2020" name="Nat. Commun.">
        <title>Large-scale genome sequencing of mycorrhizal fungi provides insights into the early evolution of symbiotic traits.</title>
        <authorList>
            <person name="Miyauchi S."/>
            <person name="Kiss E."/>
            <person name="Kuo A."/>
            <person name="Drula E."/>
            <person name="Kohler A."/>
            <person name="Sanchez-Garcia M."/>
            <person name="Morin E."/>
            <person name="Andreopoulos B."/>
            <person name="Barry K.W."/>
            <person name="Bonito G."/>
            <person name="Buee M."/>
            <person name="Carver A."/>
            <person name="Chen C."/>
            <person name="Cichocki N."/>
            <person name="Clum A."/>
            <person name="Culley D."/>
            <person name="Crous P.W."/>
            <person name="Fauchery L."/>
            <person name="Girlanda M."/>
            <person name="Hayes R.D."/>
            <person name="Keri Z."/>
            <person name="LaButti K."/>
            <person name="Lipzen A."/>
            <person name="Lombard V."/>
            <person name="Magnuson J."/>
            <person name="Maillard F."/>
            <person name="Murat C."/>
            <person name="Nolan M."/>
            <person name="Ohm R.A."/>
            <person name="Pangilinan J."/>
            <person name="Pereira M.F."/>
            <person name="Perotto S."/>
            <person name="Peter M."/>
            <person name="Pfister S."/>
            <person name="Riley R."/>
            <person name="Sitrit Y."/>
            <person name="Stielow J.B."/>
            <person name="Szollosi G."/>
            <person name="Zifcakova L."/>
            <person name="Stursova M."/>
            <person name="Spatafora J.W."/>
            <person name="Tedersoo L."/>
            <person name="Vaario L.M."/>
            <person name="Yamada A."/>
            <person name="Yan M."/>
            <person name="Wang P."/>
            <person name="Xu J."/>
            <person name="Bruns T."/>
            <person name="Baldrian P."/>
            <person name="Vilgalys R."/>
            <person name="Dunand C."/>
            <person name="Henrissat B."/>
            <person name="Grigoriev I.V."/>
            <person name="Hibbett D."/>
            <person name="Nagy L.G."/>
            <person name="Martin F.M."/>
        </authorList>
    </citation>
    <scope>NUCLEOTIDE SEQUENCE</scope>
    <source>
        <strain evidence="1">P2</strain>
    </source>
</reference>
<keyword evidence="2" id="KW-1185">Reference proteome</keyword>
<proteinExistence type="predicted"/>
<reference evidence="1" key="1">
    <citation type="submission" date="2019-10" db="EMBL/GenBank/DDBJ databases">
        <authorList>
            <consortium name="DOE Joint Genome Institute"/>
            <person name="Kuo A."/>
            <person name="Miyauchi S."/>
            <person name="Kiss E."/>
            <person name="Drula E."/>
            <person name="Kohler A."/>
            <person name="Sanchez-Garcia M."/>
            <person name="Andreopoulos B."/>
            <person name="Barry K.W."/>
            <person name="Bonito G."/>
            <person name="Buee M."/>
            <person name="Carver A."/>
            <person name="Chen C."/>
            <person name="Cichocki N."/>
            <person name="Clum A."/>
            <person name="Culley D."/>
            <person name="Crous P.W."/>
            <person name="Fauchery L."/>
            <person name="Girlanda M."/>
            <person name="Hayes R."/>
            <person name="Keri Z."/>
            <person name="Labutti K."/>
            <person name="Lipzen A."/>
            <person name="Lombard V."/>
            <person name="Magnuson J."/>
            <person name="Maillard F."/>
            <person name="Morin E."/>
            <person name="Murat C."/>
            <person name="Nolan M."/>
            <person name="Ohm R."/>
            <person name="Pangilinan J."/>
            <person name="Pereira M."/>
            <person name="Perotto S."/>
            <person name="Peter M."/>
            <person name="Riley R."/>
            <person name="Sitrit Y."/>
            <person name="Stielow B."/>
            <person name="Szollosi G."/>
            <person name="Zifcakova L."/>
            <person name="Stursova M."/>
            <person name="Spatafora J.W."/>
            <person name="Tedersoo L."/>
            <person name="Vaario L.-M."/>
            <person name="Yamada A."/>
            <person name="Yan M."/>
            <person name="Wang P."/>
            <person name="Xu J."/>
            <person name="Bruns T."/>
            <person name="Baldrian P."/>
            <person name="Vilgalys R."/>
            <person name="Henrissat B."/>
            <person name="Grigoriev I.V."/>
            <person name="Hibbett D."/>
            <person name="Nagy L.G."/>
            <person name="Martin F.M."/>
        </authorList>
    </citation>
    <scope>NUCLEOTIDE SEQUENCE</scope>
    <source>
        <strain evidence="1">P2</strain>
    </source>
</reference>
<accession>A0ACB6Z774</accession>
<comment type="caution">
    <text evidence="1">The sequence shown here is derived from an EMBL/GenBank/DDBJ whole genome shotgun (WGS) entry which is preliminary data.</text>
</comment>
<organism evidence="1 2">
    <name type="scientific">Thelephora ganbajun</name>
    <name type="common">Ganba fungus</name>
    <dbReference type="NCBI Taxonomy" id="370292"/>
    <lineage>
        <taxon>Eukaryota</taxon>
        <taxon>Fungi</taxon>
        <taxon>Dikarya</taxon>
        <taxon>Basidiomycota</taxon>
        <taxon>Agaricomycotina</taxon>
        <taxon>Agaricomycetes</taxon>
        <taxon>Thelephorales</taxon>
        <taxon>Thelephoraceae</taxon>
        <taxon>Thelephora</taxon>
    </lineage>
</organism>
<name>A0ACB6Z774_THEGA</name>
<protein>
    <submittedName>
        <fullName evidence="1">Uncharacterized protein</fullName>
    </submittedName>
</protein>
<evidence type="ECO:0000313" key="2">
    <source>
        <dbReference type="Proteomes" id="UP000886501"/>
    </source>
</evidence>
<evidence type="ECO:0000313" key="1">
    <source>
        <dbReference type="EMBL" id="KAF9645143.1"/>
    </source>
</evidence>
<dbReference type="Proteomes" id="UP000886501">
    <property type="component" value="Unassembled WGS sequence"/>
</dbReference>